<dbReference type="Proteomes" id="UP000284095">
    <property type="component" value="Unassembled WGS sequence"/>
</dbReference>
<name>A0A414ST94_9FIRM</name>
<keyword evidence="2" id="KW-1185">Reference proteome</keyword>
<organism evidence="1 2">
    <name type="scientific">Dorea longicatena</name>
    <dbReference type="NCBI Taxonomy" id="88431"/>
    <lineage>
        <taxon>Bacteria</taxon>
        <taxon>Bacillati</taxon>
        <taxon>Bacillota</taxon>
        <taxon>Clostridia</taxon>
        <taxon>Lachnospirales</taxon>
        <taxon>Lachnospiraceae</taxon>
        <taxon>Dorea</taxon>
    </lineage>
</organism>
<comment type="caution">
    <text evidence="1">The sequence shown here is derived from an EMBL/GenBank/DDBJ whole genome shotgun (WGS) entry which is preliminary data.</text>
</comment>
<evidence type="ECO:0000313" key="1">
    <source>
        <dbReference type="EMBL" id="RHG24670.1"/>
    </source>
</evidence>
<dbReference type="AlphaFoldDB" id="A0A414ST94"/>
<dbReference type="RefSeq" id="WP_118225162.1">
    <property type="nucleotide sequence ID" value="NZ_QRIC01000022.1"/>
</dbReference>
<evidence type="ECO:0008006" key="3">
    <source>
        <dbReference type="Google" id="ProtNLM"/>
    </source>
</evidence>
<dbReference type="EMBL" id="QRIC01000022">
    <property type="protein sequence ID" value="RHG24670.1"/>
    <property type="molecule type" value="Genomic_DNA"/>
</dbReference>
<gene>
    <name evidence="1" type="ORF">DW265_09890</name>
</gene>
<protein>
    <recommendedName>
        <fullName evidence="3">HK97 gp10 family phage protein</fullName>
    </recommendedName>
</protein>
<reference evidence="1 2" key="1">
    <citation type="submission" date="2018-08" db="EMBL/GenBank/DDBJ databases">
        <title>A genome reference for cultivated species of the human gut microbiota.</title>
        <authorList>
            <person name="Zou Y."/>
            <person name="Xue W."/>
            <person name="Luo G."/>
        </authorList>
    </citation>
    <scope>NUCLEOTIDE SEQUENCE [LARGE SCALE GENOMIC DNA]</scope>
    <source>
        <strain evidence="1 2">AM22-22</strain>
    </source>
</reference>
<accession>A0A414ST94</accession>
<evidence type="ECO:0000313" key="2">
    <source>
        <dbReference type="Proteomes" id="UP000284095"/>
    </source>
</evidence>
<proteinExistence type="predicted"/>
<sequence>MSKTFTSMDALKTAIQKEIRDAMTEVADQSLLNVHQNVDSFYAFGGGGQYQRTGQLAESPEVRLSGGGDNYNLQISLDTGFRYKPSGRDTMTIYSYAESDELRGNGGFWAKTKKDVEKILM</sequence>